<evidence type="ECO:0008006" key="3">
    <source>
        <dbReference type="Google" id="ProtNLM"/>
    </source>
</evidence>
<proteinExistence type="predicted"/>
<protein>
    <recommendedName>
        <fullName evidence="3">Spore coat protein CotH</fullName>
    </recommendedName>
</protein>
<reference evidence="1 2" key="1">
    <citation type="journal article" date="2017" name="Curr. Microbiol.">
        <title>Mucilaginibacter ginsenosidivorans sp. nov., Isolated from Soil of Ginseng Field.</title>
        <authorList>
            <person name="Kim M.M."/>
            <person name="Siddiqi M.Z."/>
            <person name="Im W.T."/>
        </authorList>
    </citation>
    <scope>NUCLEOTIDE SEQUENCE [LARGE SCALE GENOMIC DNA]</scope>
    <source>
        <strain evidence="1 2">Gsoil 3017</strain>
    </source>
</reference>
<evidence type="ECO:0000313" key="1">
    <source>
        <dbReference type="EMBL" id="QEC61653.1"/>
    </source>
</evidence>
<dbReference type="InterPro" id="IPR014867">
    <property type="entry name" value="Spore_coat_CotH_CotH2/3/7"/>
</dbReference>
<dbReference type="KEGG" id="mgin:FRZ54_03330"/>
<sequence>MHIFITSFSTRINTCTLKALRVFFIVAIILSGCKKDKKPVVTTDPPADIYMTFEQANNQGKIHEYVICKLQGDTLNGVLSSLQDTTKLLAPSFIVADGSTLKVNGIVQKSGVTINDFKKPVTYTLTRADGTNKNYTVNITRYSGLPIFYLTTASPVVSKDNYVTGTLKVDVNDSPYQQDVTSIDLQIKGRGNSTWDMPKKPYRLKFNKKTGMLGFPAAKNWVLLANYADKTLMRNAIAFEMGKQFGADFTPSGRFVEVVMNGEYIGNYYMTQQVEVDPNRINITDIKTTDNTGDAVTGGYLLELDQRLGEVNYFYTTHGLPINLNTPDNTTTDQFNYIKQYIQDTEDAIFAANFADPVNGYAKYINVDSFIDWYLVKEIMKDNDAKDYSSIYYYKDRNGKLGMGPLWDFDLAAGNTNYSDCQYPTGWWIMNSTWFQRLFQDPAFKAKVKAKWNELKGQKLPGILTFIDQTAKQLDLSQGYNFQRWDILHIYVWPNPVVTGSYLNEVKYTRDWLSQRINWMDQQISTW</sequence>
<dbReference type="Proteomes" id="UP000321479">
    <property type="component" value="Chromosome"/>
</dbReference>
<dbReference type="EMBL" id="CP042436">
    <property type="protein sequence ID" value="QEC61653.1"/>
    <property type="molecule type" value="Genomic_DNA"/>
</dbReference>
<dbReference type="RefSeq" id="WP_147030230.1">
    <property type="nucleotide sequence ID" value="NZ_CP042436.1"/>
</dbReference>
<evidence type="ECO:0000313" key="2">
    <source>
        <dbReference type="Proteomes" id="UP000321479"/>
    </source>
</evidence>
<dbReference type="Pfam" id="PF08757">
    <property type="entry name" value="CotH"/>
    <property type="match status" value="1"/>
</dbReference>
<accession>A0A5B8URG2</accession>
<keyword evidence="2" id="KW-1185">Reference proteome</keyword>
<dbReference type="OrthoDB" id="9803752at2"/>
<dbReference type="Gene3D" id="2.60.40.2340">
    <property type="match status" value="1"/>
</dbReference>
<organism evidence="1 2">
    <name type="scientific">Mucilaginibacter ginsenosidivorans</name>
    <dbReference type="NCBI Taxonomy" id="398053"/>
    <lineage>
        <taxon>Bacteria</taxon>
        <taxon>Pseudomonadati</taxon>
        <taxon>Bacteroidota</taxon>
        <taxon>Sphingobacteriia</taxon>
        <taxon>Sphingobacteriales</taxon>
        <taxon>Sphingobacteriaceae</taxon>
        <taxon>Mucilaginibacter</taxon>
    </lineage>
</organism>
<name>A0A5B8URG2_9SPHI</name>
<dbReference type="AlphaFoldDB" id="A0A5B8URG2"/>
<gene>
    <name evidence="1" type="ORF">FRZ54_03330</name>
</gene>